<protein>
    <submittedName>
        <fullName evidence="1">Uncharacterized protein</fullName>
    </submittedName>
</protein>
<proteinExistence type="predicted"/>
<comment type="caution">
    <text evidence="1">The sequence shown here is derived from an EMBL/GenBank/DDBJ whole genome shotgun (WGS) entry which is preliminary data.</text>
</comment>
<dbReference type="EMBL" id="JAPHNI010001556">
    <property type="protein sequence ID" value="KAJ8105316.1"/>
    <property type="molecule type" value="Genomic_DNA"/>
</dbReference>
<gene>
    <name evidence="1" type="ORF">OPT61_g10254</name>
</gene>
<evidence type="ECO:0000313" key="1">
    <source>
        <dbReference type="EMBL" id="KAJ8105316.1"/>
    </source>
</evidence>
<evidence type="ECO:0000313" key="2">
    <source>
        <dbReference type="Proteomes" id="UP001153331"/>
    </source>
</evidence>
<reference evidence="1" key="1">
    <citation type="submission" date="2022-11" db="EMBL/GenBank/DDBJ databases">
        <title>Genome Sequence of Boeremia exigua.</title>
        <authorList>
            <person name="Buettner E."/>
        </authorList>
    </citation>
    <scope>NUCLEOTIDE SEQUENCE</scope>
    <source>
        <strain evidence="1">CU02</strain>
    </source>
</reference>
<sequence length="99" mass="10330">MSLHVAGDVGKVPVAGVPDGARQAPYIFGVVRDLPPCPSAQFGAGNASTHHIQEMRVVGGHGGAYAVFTTYDNNRKAKTSRLLSISVMAAGQLHSMVID</sequence>
<dbReference type="Proteomes" id="UP001153331">
    <property type="component" value="Unassembled WGS sequence"/>
</dbReference>
<accession>A0ACC2HRZ7</accession>
<organism evidence="1 2">
    <name type="scientific">Boeremia exigua</name>
    <dbReference type="NCBI Taxonomy" id="749465"/>
    <lineage>
        <taxon>Eukaryota</taxon>
        <taxon>Fungi</taxon>
        <taxon>Dikarya</taxon>
        <taxon>Ascomycota</taxon>
        <taxon>Pezizomycotina</taxon>
        <taxon>Dothideomycetes</taxon>
        <taxon>Pleosporomycetidae</taxon>
        <taxon>Pleosporales</taxon>
        <taxon>Pleosporineae</taxon>
        <taxon>Didymellaceae</taxon>
        <taxon>Boeremia</taxon>
    </lineage>
</organism>
<keyword evidence="2" id="KW-1185">Reference proteome</keyword>
<name>A0ACC2HRZ7_9PLEO</name>